<proteinExistence type="predicted"/>
<keyword evidence="2" id="KW-0808">Transferase</keyword>
<dbReference type="OrthoDB" id="9790710at2"/>
<gene>
    <name evidence="2" type="ORF">GQF63_16590</name>
</gene>
<dbReference type="InterPro" id="IPR001296">
    <property type="entry name" value="Glyco_trans_1"/>
</dbReference>
<protein>
    <submittedName>
        <fullName evidence="2">Glycosyltransferase</fullName>
    </submittedName>
</protein>
<dbReference type="PANTHER" id="PTHR12526">
    <property type="entry name" value="GLYCOSYLTRANSFERASE"/>
    <property type="match status" value="1"/>
</dbReference>
<dbReference type="Pfam" id="PF00534">
    <property type="entry name" value="Glycos_transf_1"/>
    <property type="match status" value="1"/>
</dbReference>
<comment type="caution">
    <text evidence="2">The sequence shown here is derived from an EMBL/GenBank/DDBJ whole genome shotgun (WGS) entry which is preliminary data.</text>
</comment>
<evidence type="ECO:0000259" key="1">
    <source>
        <dbReference type="Pfam" id="PF00534"/>
    </source>
</evidence>
<evidence type="ECO:0000313" key="3">
    <source>
        <dbReference type="Proteomes" id="UP000435036"/>
    </source>
</evidence>
<organism evidence="2 3">
    <name type="scientific">Sphingobacterium humi</name>
    <dbReference type="NCBI Taxonomy" id="1796905"/>
    <lineage>
        <taxon>Bacteria</taxon>
        <taxon>Pseudomonadati</taxon>
        <taxon>Bacteroidota</taxon>
        <taxon>Sphingobacteriia</taxon>
        <taxon>Sphingobacteriales</taxon>
        <taxon>Sphingobacteriaceae</taxon>
        <taxon>Sphingobacterium</taxon>
    </lineage>
</organism>
<accession>A0A6N8L2X6</accession>
<dbReference type="Proteomes" id="UP000435036">
    <property type="component" value="Unassembled WGS sequence"/>
</dbReference>
<dbReference type="EMBL" id="WSQA01000014">
    <property type="protein sequence ID" value="MVZ63647.1"/>
    <property type="molecule type" value="Genomic_DNA"/>
</dbReference>
<dbReference type="Gene3D" id="3.40.50.2000">
    <property type="entry name" value="Glycogen Phosphorylase B"/>
    <property type="match status" value="2"/>
</dbReference>
<name>A0A6N8L2X6_9SPHI</name>
<keyword evidence="3" id="KW-1185">Reference proteome</keyword>
<reference evidence="2 3" key="1">
    <citation type="submission" date="2019-12" db="EMBL/GenBank/DDBJ databases">
        <authorList>
            <person name="Dong K."/>
        </authorList>
    </citation>
    <scope>NUCLEOTIDE SEQUENCE [LARGE SCALE GENOMIC DNA]</scope>
    <source>
        <strain evidence="2 3">JCM 31225</strain>
    </source>
</reference>
<evidence type="ECO:0000313" key="2">
    <source>
        <dbReference type="EMBL" id="MVZ63647.1"/>
    </source>
</evidence>
<dbReference type="SUPFAM" id="SSF53756">
    <property type="entry name" value="UDP-Glycosyltransferase/glycogen phosphorylase"/>
    <property type="match status" value="1"/>
</dbReference>
<dbReference type="AlphaFoldDB" id="A0A6N8L2X6"/>
<dbReference type="RefSeq" id="WP_160370364.1">
    <property type="nucleotide sequence ID" value="NZ_WSQA01000014.1"/>
</dbReference>
<dbReference type="PANTHER" id="PTHR12526:SF630">
    <property type="entry name" value="GLYCOSYLTRANSFERASE"/>
    <property type="match status" value="1"/>
</dbReference>
<sequence>MNLGRTVNLAMNEILSQYQNHFNEVHCLCPSDDYRTGVKGSGGIIYHTVDYYKGSKIAKIFAILKGDKEFLERIILDQNIEIVQYRIPSFFSLGFYYCFKSIKVKKTTYIAGDMYENLTNNFKQVPFIKLFAQISEWLQFPLIRNSVVVSTGPVLAEKYSKQNPNIHAYFSTTHNNVKVNKNESIEECLRIVFLGRIDEAKRVGDIVEASKILKDRGVDYTVDIIGEGPSLKFIKSMVDNFDLNSHFNFHGYISDRDKIDDILTESHVMVLPSITEGTAKVLPEAMSRGVVPIAVRGVGSNNFIIADKNNGMLFNKMDVQDLAEKLVLIRLSNEDFLNLRNQCYEYAKERTASREIQKMWNFILAN</sequence>
<feature type="domain" description="Glycosyl transferase family 1" evidence="1">
    <location>
        <begin position="181"/>
        <end position="350"/>
    </location>
</feature>
<dbReference type="GO" id="GO:0016757">
    <property type="term" value="F:glycosyltransferase activity"/>
    <property type="evidence" value="ECO:0007669"/>
    <property type="project" value="InterPro"/>
</dbReference>